<gene>
    <name evidence="2" type="ORF">ACFO5O_00500</name>
</gene>
<dbReference type="InterPro" id="IPR022134">
    <property type="entry name" value="DUF3667"/>
</dbReference>
<sequence length="265" mass="30043">MECKNCNTSLTLESDYCHVCGGKVIRNRLTIKHLLGYFTETFLNYDNKFLQTFISLFTKPDDVIGSYINGTRKKYVNVISYFAIALTITGIEWYILNTFFPDLIDMSSVAAKGQEALANESVSFVQDYISIVLMLFVPVYALMSKLVFFTLKKYNYTEHLVIFMYIIAQISIFGALINLTGVIIGIPLGHLVYINGPFQLIFSAYCLKKLYNLSIKGLLLRTLLFLVIFLLFFILFSALVVVVNIVMHGGVDAFMEAQKSKIQTP</sequence>
<evidence type="ECO:0000256" key="1">
    <source>
        <dbReference type="SAM" id="Phobius"/>
    </source>
</evidence>
<proteinExistence type="predicted"/>
<feature type="transmembrane region" description="Helical" evidence="1">
    <location>
        <begin position="128"/>
        <end position="148"/>
    </location>
</feature>
<accession>A0ABV9MXQ0</accession>
<protein>
    <submittedName>
        <fullName evidence="2">DUF3667 domain-containing protein</fullName>
    </submittedName>
</protein>
<feature type="transmembrane region" description="Helical" evidence="1">
    <location>
        <begin position="223"/>
        <end position="247"/>
    </location>
</feature>
<reference evidence="3" key="1">
    <citation type="journal article" date="2019" name="Int. J. Syst. Evol. Microbiol.">
        <title>The Global Catalogue of Microorganisms (GCM) 10K type strain sequencing project: providing services to taxonomists for standard genome sequencing and annotation.</title>
        <authorList>
            <consortium name="The Broad Institute Genomics Platform"/>
            <consortium name="The Broad Institute Genome Sequencing Center for Infectious Disease"/>
            <person name="Wu L."/>
            <person name="Ma J."/>
        </authorList>
    </citation>
    <scope>NUCLEOTIDE SEQUENCE [LARGE SCALE GENOMIC DNA]</scope>
    <source>
        <strain evidence="3">CCUG 63682</strain>
    </source>
</reference>
<feature type="transmembrane region" description="Helical" evidence="1">
    <location>
        <begin position="75"/>
        <end position="96"/>
    </location>
</feature>
<dbReference type="RefSeq" id="WP_387959884.1">
    <property type="nucleotide sequence ID" value="NZ_JBHSGP010000004.1"/>
</dbReference>
<evidence type="ECO:0000313" key="2">
    <source>
        <dbReference type="EMBL" id="MFC4720782.1"/>
    </source>
</evidence>
<keyword evidence="1" id="KW-0812">Transmembrane</keyword>
<name>A0ABV9MXQ0_9FLAO</name>
<evidence type="ECO:0000313" key="3">
    <source>
        <dbReference type="Proteomes" id="UP001595953"/>
    </source>
</evidence>
<keyword evidence="1" id="KW-1133">Transmembrane helix</keyword>
<keyword evidence="3" id="KW-1185">Reference proteome</keyword>
<dbReference type="EMBL" id="JBHSGP010000004">
    <property type="protein sequence ID" value="MFC4720782.1"/>
    <property type="molecule type" value="Genomic_DNA"/>
</dbReference>
<comment type="caution">
    <text evidence="2">The sequence shown here is derived from an EMBL/GenBank/DDBJ whole genome shotgun (WGS) entry which is preliminary data.</text>
</comment>
<keyword evidence="1" id="KW-0472">Membrane</keyword>
<dbReference type="Proteomes" id="UP001595953">
    <property type="component" value="Unassembled WGS sequence"/>
</dbReference>
<organism evidence="2 3">
    <name type="scientific">Geojedonia litorea</name>
    <dbReference type="NCBI Taxonomy" id="1268269"/>
    <lineage>
        <taxon>Bacteria</taxon>
        <taxon>Pseudomonadati</taxon>
        <taxon>Bacteroidota</taxon>
        <taxon>Flavobacteriia</taxon>
        <taxon>Flavobacteriales</taxon>
        <taxon>Flavobacteriaceae</taxon>
        <taxon>Geojedonia</taxon>
    </lineage>
</organism>
<dbReference type="Pfam" id="PF12412">
    <property type="entry name" value="DUF3667"/>
    <property type="match status" value="1"/>
</dbReference>
<feature type="transmembrane region" description="Helical" evidence="1">
    <location>
        <begin position="160"/>
        <end position="186"/>
    </location>
</feature>